<dbReference type="OrthoDB" id="3176171at2759"/>
<comment type="similarity">
    <text evidence="2">Belongs to the lin-54 family.</text>
</comment>
<evidence type="ECO:0000256" key="5">
    <source>
        <dbReference type="ARBA" id="ARBA00022833"/>
    </source>
</evidence>
<dbReference type="SMART" id="SM01114">
    <property type="entry name" value="CXC"/>
    <property type="match status" value="1"/>
</dbReference>
<dbReference type="AlphaFoldDB" id="A0A6P8ZVA7"/>
<comment type="subcellular location">
    <subcellularLocation>
        <location evidence="1">Nucleus</location>
    </subcellularLocation>
</comment>
<dbReference type="PROSITE" id="PS52027">
    <property type="entry name" value="ZF_C2HC_C3H"/>
    <property type="match status" value="1"/>
</dbReference>
<proteinExistence type="inferred from homology"/>
<feature type="domain" description="CRC" evidence="8">
    <location>
        <begin position="1"/>
        <end position="39"/>
    </location>
</feature>
<evidence type="ECO:0000259" key="8">
    <source>
        <dbReference type="PROSITE" id="PS51634"/>
    </source>
</evidence>
<evidence type="ECO:0000313" key="10">
    <source>
        <dbReference type="Proteomes" id="UP000515158"/>
    </source>
</evidence>
<dbReference type="Proteomes" id="UP000515158">
    <property type="component" value="Unplaced"/>
</dbReference>
<feature type="domain" description="C2HC/C3H-type" evidence="9">
    <location>
        <begin position="130"/>
        <end position="159"/>
    </location>
</feature>
<dbReference type="GO" id="GO:0005634">
    <property type="term" value="C:nucleus"/>
    <property type="evidence" value="ECO:0007669"/>
    <property type="project" value="UniProtKB-SubCell"/>
</dbReference>
<protein>
    <submittedName>
        <fullName evidence="11">Kinesin-like protein KIN-4C</fullName>
    </submittedName>
</protein>
<evidence type="ECO:0000256" key="1">
    <source>
        <dbReference type="ARBA" id="ARBA00004123"/>
    </source>
</evidence>
<dbReference type="PROSITE" id="PS51634">
    <property type="entry name" value="CRC"/>
    <property type="match status" value="1"/>
</dbReference>
<dbReference type="InterPro" id="IPR005172">
    <property type="entry name" value="CRC"/>
</dbReference>
<evidence type="ECO:0000256" key="3">
    <source>
        <dbReference type="ARBA" id="ARBA00022723"/>
    </source>
</evidence>
<evidence type="ECO:0000256" key="2">
    <source>
        <dbReference type="ARBA" id="ARBA00007267"/>
    </source>
</evidence>
<accession>A0A6P8ZVA7</accession>
<dbReference type="GeneID" id="117649981"/>
<reference evidence="11" key="1">
    <citation type="submission" date="2025-08" db="UniProtKB">
        <authorList>
            <consortium name="RefSeq"/>
        </authorList>
    </citation>
    <scope>IDENTIFICATION</scope>
    <source>
        <tissue evidence="11">Total insect</tissue>
    </source>
</reference>
<keyword evidence="4 7" id="KW-0863">Zinc-finger</keyword>
<dbReference type="InParanoid" id="A0A6P8ZVA7"/>
<dbReference type="Gene3D" id="3.30.160.60">
    <property type="entry name" value="Classic Zinc Finger"/>
    <property type="match status" value="1"/>
</dbReference>
<dbReference type="InterPro" id="IPR033467">
    <property type="entry name" value="Tesmin/TSO1-like_CXC"/>
</dbReference>
<keyword evidence="5" id="KW-0862">Zinc</keyword>
<keyword evidence="10" id="KW-1185">Reference proteome</keyword>
<keyword evidence="6" id="KW-0539">Nucleus</keyword>
<organism evidence="11">
    <name type="scientific">Thrips palmi</name>
    <name type="common">Melon thrips</name>
    <dbReference type="NCBI Taxonomy" id="161013"/>
    <lineage>
        <taxon>Eukaryota</taxon>
        <taxon>Metazoa</taxon>
        <taxon>Ecdysozoa</taxon>
        <taxon>Arthropoda</taxon>
        <taxon>Hexapoda</taxon>
        <taxon>Insecta</taxon>
        <taxon>Pterygota</taxon>
        <taxon>Neoptera</taxon>
        <taxon>Paraneoptera</taxon>
        <taxon>Thysanoptera</taxon>
        <taxon>Terebrantia</taxon>
        <taxon>Thripoidea</taxon>
        <taxon>Thripidae</taxon>
        <taxon>Thrips</taxon>
    </lineage>
</organism>
<evidence type="ECO:0000256" key="7">
    <source>
        <dbReference type="PROSITE-ProRule" id="PRU01371"/>
    </source>
</evidence>
<dbReference type="Pfam" id="PF13913">
    <property type="entry name" value="zf-C2HC_2"/>
    <property type="match status" value="1"/>
</dbReference>
<dbReference type="InterPro" id="IPR049899">
    <property type="entry name" value="Znf_C2HC_C3H"/>
</dbReference>
<name>A0A6P8ZVA7_THRPL</name>
<evidence type="ECO:0000259" key="9">
    <source>
        <dbReference type="PROSITE" id="PS52027"/>
    </source>
</evidence>
<dbReference type="KEGG" id="tpal:117649981"/>
<dbReference type="GO" id="GO:0008270">
    <property type="term" value="F:zinc ion binding"/>
    <property type="evidence" value="ECO:0007669"/>
    <property type="project" value="UniProtKB-KW"/>
</dbReference>
<evidence type="ECO:0000313" key="11">
    <source>
        <dbReference type="RefSeq" id="XP_034249099.1"/>
    </source>
</evidence>
<dbReference type="RefSeq" id="XP_034249099.1">
    <property type="nucleotide sequence ID" value="XM_034393208.1"/>
</dbReference>
<gene>
    <name evidence="11" type="primary">LOC117649981</name>
</gene>
<evidence type="ECO:0000256" key="4">
    <source>
        <dbReference type="ARBA" id="ARBA00022771"/>
    </source>
</evidence>
<evidence type="ECO:0000256" key="6">
    <source>
        <dbReference type="ARBA" id="ARBA00023242"/>
    </source>
</evidence>
<keyword evidence="3" id="KW-0479">Metal-binding</keyword>
<sequence>MCNCRKTLCNTKQCTCKKTSAFCSEQCGCPKELCQNRPEAEDASQNEEAGASVKALAWADVWKSLDKERELLQLLSQFRVIPKRLKEIMEKRKGDFDEMTALLAEMNGLTMANANAEELTEDEWKSFEQQLVQCSKCERRFHPERIEKHEGICPKNVLKKTVTFLL</sequence>